<dbReference type="PANTHER" id="PTHR16008">
    <property type="entry name" value="F-BOX ONLY PROTEIN 4"/>
    <property type="match status" value="1"/>
</dbReference>
<dbReference type="Gene3D" id="3.80.10.10">
    <property type="entry name" value="Ribonuclease Inhibitor"/>
    <property type="match status" value="1"/>
</dbReference>
<dbReference type="GO" id="GO:0000209">
    <property type="term" value="P:protein polyubiquitination"/>
    <property type="evidence" value="ECO:0007669"/>
    <property type="project" value="TreeGrafter"/>
</dbReference>
<dbReference type="SUPFAM" id="SSF81383">
    <property type="entry name" value="F-box domain"/>
    <property type="match status" value="1"/>
</dbReference>
<keyword evidence="3" id="KW-1185">Reference proteome</keyword>
<dbReference type="RefSeq" id="XP_015519711.1">
    <property type="nucleotide sequence ID" value="XM_015664225.2"/>
</dbReference>
<dbReference type="InterPro" id="IPR032675">
    <property type="entry name" value="LRR_dom_sf"/>
</dbReference>
<dbReference type="PROSITE" id="PS50181">
    <property type="entry name" value="FBOX"/>
    <property type="match status" value="1"/>
</dbReference>
<name>A0A6J0BXP2_NEOLC</name>
<evidence type="ECO:0000256" key="1">
    <source>
        <dbReference type="SAM" id="MobiDB-lite"/>
    </source>
</evidence>
<dbReference type="InterPro" id="IPR001810">
    <property type="entry name" value="F-box_dom"/>
</dbReference>
<evidence type="ECO:0000313" key="4">
    <source>
        <dbReference type="RefSeq" id="XP_015519711.1"/>
    </source>
</evidence>
<sequence>MEMREKSQDVLARSDKNPRRKRLKVSKNSKETLFDSGSRPATQHCQGINRLPIEVLLDICSYLDPRDLYNLREVCKLFSHVVGSPAVWRTFEVTGNEVNTLRVIQELRRMPLLKKFTLNARADSDDILRQLSVTNKNLEELYILNCTGSTAKLYLRSLHLIRILEKCNRLHTINILGTRFRGVKFYRLLADMGLRLRAASTPATPLQFRTFANHAVHIPEAGRQILNDMYFGCKNWAPLHYYVIDRNSATPSAFISYLNRDFISVDM</sequence>
<feature type="region of interest" description="Disordered" evidence="1">
    <location>
        <begin position="1"/>
        <end position="41"/>
    </location>
</feature>
<dbReference type="InterPro" id="IPR036047">
    <property type="entry name" value="F-box-like_dom_sf"/>
</dbReference>
<gene>
    <name evidence="4" type="primary">LOC107224244</name>
</gene>
<protein>
    <submittedName>
        <fullName evidence="4">Uncharacterized protein LOC107224244</fullName>
    </submittedName>
</protein>
<dbReference type="InParanoid" id="A0A6J0BXP2"/>
<dbReference type="SUPFAM" id="SSF52047">
    <property type="entry name" value="RNI-like"/>
    <property type="match status" value="1"/>
</dbReference>
<dbReference type="SMART" id="SM00256">
    <property type="entry name" value="FBOX"/>
    <property type="match status" value="1"/>
</dbReference>
<dbReference type="InterPro" id="IPR039588">
    <property type="entry name" value="FBXO4"/>
</dbReference>
<dbReference type="AlphaFoldDB" id="A0A6J0BXP2"/>
<dbReference type="KEGG" id="nlo:107224244"/>
<feature type="compositionally biased region" description="Basic and acidic residues" evidence="1">
    <location>
        <begin position="1"/>
        <end position="17"/>
    </location>
</feature>
<dbReference type="Proteomes" id="UP000829291">
    <property type="component" value="Chromosome 4"/>
</dbReference>
<evidence type="ECO:0000313" key="3">
    <source>
        <dbReference type="Proteomes" id="UP000829291"/>
    </source>
</evidence>
<accession>A0A6J0BXP2</accession>
<dbReference type="GO" id="GO:0031146">
    <property type="term" value="P:SCF-dependent proteasomal ubiquitin-dependent protein catabolic process"/>
    <property type="evidence" value="ECO:0007669"/>
    <property type="project" value="InterPro"/>
</dbReference>
<organism evidence="4">
    <name type="scientific">Neodiprion lecontei</name>
    <name type="common">Redheaded pine sawfly</name>
    <dbReference type="NCBI Taxonomy" id="441921"/>
    <lineage>
        <taxon>Eukaryota</taxon>
        <taxon>Metazoa</taxon>
        <taxon>Ecdysozoa</taxon>
        <taxon>Arthropoda</taxon>
        <taxon>Hexapoda</taxon>
        <taxon>Insecta</taxon>
        <taxon>Pterygota</taxon>
        <taxon>Neoptera</taxon>
        <taxon>Endopterygota</taxon>
        <taxon>Hymenoptera</taxon>
        <taxon>Tenthredinoidea</taxon>
        <taxon>Diprionidae</taxon>
        <taxon>Diprioninae</taxon>
        <taxon>Neodiprion</taxon>
    </lineage>
</organism>
<feature type="compositionally biased region" description="Basic residues" evidence="1">
    <location>
        <begin position="18"/>
        <end position="27"/>
    </location>
</feature>
<dbReference type="PANTHER" id="PTHR16008:SF6">
    <property type="entry name" value="SI:DKEY-12E7.1"/>
    <property type="match status" value="1"/>
</dbReference>
<dbReference type="GO" id="GO:0019005">
    <property type="term" value="C:SCF ubiquitin ligase complex"/>
    <property type="evidence" value="ECO:0007669"/>
    <property type="project" value="TreeGrafter"/>
</dbReference>
<dbReference type="Pfam" id="PF12937">
    <property type="entry name" value="F-box-like"/>
    <property type="match status" value="1"/>
</dbReference>
<evidence type="ECO:0000259" key="2">
    <source>
        <dbReference type="PROSITE" id="PS50181"/>
    </source>
</evidence>
<proteinExistence type="predicted"/>
<feature type="domain" description="F-box" evidence="2">
    <location>
        <begin position="45"/>
        <end position="91"/>
    </location>
</feature>
<dbReference type="OrthoDB" id="10257471at2759"/>
<reference evidence="4" key="1">
    <citation type="submission" date="2025-08" db="UniProtKB">
        <authorList>
            <consortium name="RefSeq"/>
        </authorList>
    </citation>
    <scope>IDENTIFICATION</scope>
    <source>
        <tissue evidence="4">Thorax and Abdomen</tissue>
    </source>
</reference>
<dbReference type="GeneID" id="107224244"/>